<sequence>MDSFGTWLAEQRKQRSRDTKKGKMNLALGRAPFIGVFGQPFKATNETLVKGKFDFAHMKQTKVRRRKWLIKRVVNSKLKLRNML</sequence>
<evidence type="ECO:0000313" key="2">
    <source>
        <dbReference type="EMBL" id="KAL1243554.1"/>
    </source>
</evidence>
<evidence type="ECO:0000313" key="3">
    <source>
        <dbReference type="Proteomes" id="UP001558632"/>
    </source>
</evidence>
<dbReference type="Proteomes" id="UP001558632">
    <property type="component" value="Unassembled WGS sequence"/>
</dbReference>
<evidence type="ECO:0000256" key="1">
    <source>
        <dbReference type="SAM" id="MobiDB-lite"/>
    </source>
</evidence>
<feature type="region of interest" description="Disordered" evidence="1">
    <location>
        <begin position="1"/>
        <end position="22"/>
    </location>
</feature>
<dbReference type="EMBL" id="JBEUSY010000169">
    <property type="protein sequence ID" value="KAL1243554.1"/>
    <property type="molecule type" value="Genomic_DNA"/>
</dbReference>
<proteinExistence type="predicted"/>
<name>A0ABR3KVU0_TRISP</name>
<protein>
    <submittedName>
        <fullName evidence="2">Protopine 6-monooxygenase</fullName>
    </submittedName>
</protein>
<keyword evidence="3" id="KW-1185">Reference proteome</keyword>
<comment type="caution">
    <text evidence="2">The sequence shown here is derived from an EMBL/GenBank/DDBJ whole genome shotgun (WGS) entry which is preliminary data.</text>
</comment>
<gene>
    <name evidence="2" type="ORF">TSPI_00384</name>
</gene>
<accession>A0ABR3KVU0</accession>
<organism evidence="2 3">
    <name type="scientific">Trichinella spiralis</name>
    <name type="common">Trichina worm</name>
    <dbReference type="NCBI Taxonomy" id="6334"/>
    <lineage>
        <taxon>Eukaryota</taxon>
        <taxon>Metazoa</taxon>
        <taxon>Ecdysozoa</taxon>
        <taxon>Nematoda</taxon>
        <taxon>Enoplea</taxon>
        <taxon>Dorylaimia</taxon>
        <taxon>Trichinellida</taxon>
        <taxon>Trichinellidae</taxon>
        <taxon>Trichinella</taxon>
    </lineage>
</organism>
<feature type="compositionally biased region" description="Basic and acidic residues" evidence="1">
    <location>
        <begin position="10"/>
        <end position="21"/>
    </location>
</feature>
<reference evidence="2 3" key="1">
    <citation type="submission" date="2024-07" db="EMBL/GenBank/DDBJ databases">
        <title>Enhanced genomic and transcriptomic resources for Trichinella pseudospiralis and T. spiralis underpin the discovery of pronounced molecular differences between stages and species.</title>
        <authorList>
            <person name="Pasi K.K."/>
            <person name="La Rosa G."/>
            <person name="Gomez-Morales M.A."/>
            <person name="Tosini F."/>
            <person name="Sumanam S."/>
            <person name="Young N.D."/>
            <person name="Chang B.C."/>
            <person name="Robin G.B."/>
        </authorList>
    </citation>
    <scope>NUCLEOTIDE SEQUENCE [LARGE SCALE GENOMIC DNA]</scope>
    <source>
        <strain evidence="2">ISS534</strain>
    </source>
</reference>